<proteinExistence type="predicted"/>
<evidence type="ECO:0000256" key="2">
    <source>
        <dbReference type="SAM" id="MobiDB-lite"/>
    </source>
</evidence>
<gene>
    <name evidence="5" type="ORF">EDS130_LOCUS35164</name>
</gene>
<feature type="domain" description="NADP-dependent oxidoreductase" evidence="4">
    <location>
        <begin position="644"/>
        <end position="924"/>
    </location>
</feature>
<dbReference type="Proteomes" id="UP000663852">
    <property type="component" value="Unassembled WGS sequence"/>
</dbReference>
<dbReference type="InterPro" id="IPR050791">
    <property type="entry name" value="Aldo-Keto_reductase"/>
</dbReference>
<name>A0A815JY85_ADIRI</name>
<protein>
    <recommendedName>
        <fullName evidence="4">NADP-dependent oxidoreductase domain-containing protein</fullName>
    </recommendedName>
</protein>
<dbReference type="Gene3D" id="3.20.20.100">
    <property type="entry name" value="NADP-dependent oxidoreductase domain"/>
    <property type="match status" value="1"/>
</dbReference>
<dbReference type="EMBL" id="CAJNOJ010000305">
    <property type="protein sequence ID" value="CAF1385297.1"/>
    <property type="molecule type" value="Genomic_DNA"/>
</dbReference>
<feature type="region of interest" description="Disordered" evidence="2">
    <location>
        <begin position="549"/>
        <end position="584"/>
    </location>
</feature>
<dbReference type="PANTHER" id="PTHR43625:SF40">
    <property type="entry name" value="ALDO-KETO REDUCTASE YAKC [NADP(+)]"/>
    <property type="match status" value="1"/>
</dbReference>
<dbReference type="PANTHER" id="PTHR43625">
    <property type="entry name" value="AFLATOXIN B1 ALDEHYDE REDUCTASE"/>
    <property type="match status" value="1"/>
</dbReference>
<accession>A0A815JY85</accession>
<evidence type="ECO:0000259" key="4">
    <source>
        <dbReference type="Pfam" id="PF00248"/>
    </source>
</evidence>
<evidence type="ECO:0000256" key="1">
    <source>
        <dbReference type="ARBA" id="ARBA00023002"/>
    </source>
</evidence>
<evidence type="ECO:0000313" key="6">
    <source>
        <dbReference type="Proteomes" id="UP000663852"/>
    </source>
</evidence>
<dbReference type="GO" id="GO:0016491">
    <property type="term" value="F:oxidoreductase activity"/>
    <property type="evidence" value="ECO:0007669"/>
    <property type="project" value="UniProtKB-KW"/>
</dbReference>
<keyword evidence="3" id="KW-0732">Signal</keyword>
<keyword evidence="1" id="KW-0560">Oxidoreductase</keyword>
<dbReference type="InterPro" id="IPR023210">
    <property type="entry name" value="NADP_OxRdtase_dom"/>
</dbReference>
<dbReference type="InterPro" id="IPR036812">
    <property type="entry name" value="NAD(P)_OxRdtase_dom_sf"/>
</dbReference>
<dbReference type="Pfam" id="PF00248">
    <property type="entry name" value="Aldo_ket_red"/>
    <property type="match status" value="1"/>
</dbReference>
<dbReference type="AlphaFoldDB" id="A0A815JY85"/>
<dbReference type="GO" id="GO:0005737">
    <property type="term" value="C:cytoplasm"/>
    <property type="evidence" value="ECO:0007669"/>
    <property type="project" value="TreeGrafter"/>
</dbReference>
<reference evidence="5" key="1">
    <citation type="submission" date="2021-02" db="EMBL/GenBank/DDBJ databases">
        <authorList>
            <person name="Nowell W R."/>
        </authorList>
    </citation>
    <scope>NUCLEOTIDE SEQUENCE</scope>
</reference>
<evidence type="ECO:0000313" key="5">
    <source>
        <dbReference type="EMBL" id="CAF1385297.1"/>
    </source>
</evidence>
<sequence length="950" mass="103789">MHRFLFSCILLHLSTIDSSHFRGGTITSRPFNNTASGTSIDVIVRERWSWRRSAYSPNCSPATIAAQTPKIGDSNTLNCVSGTCGSYWTGMPVPTYCTDFSAPLDVASGEYYQTYTIPINITFSIAFSSSAWFAALVVGGGGSWAVVGRISTILRPDGYLNTSPVAVSLPILYKQINVQHVHVVQMSDFDGTDILQCRWSVGGTSTINQYNECAGVCNGIPGANLIGANCTIVFTLVTPSWYVAAALQIEDFYNAAALSANTPMTSVPLQFLFYGYPTPTGCSTPPAIIGSRPNRACIGVLVGDNVTELVIIQVYCTGKSIVDYVSSVPVGMTKSAILNPSTGIYEIVLSWVPVASQYGPQAVCMGAVDNTNIQTNQWCITFLVGFKSPDVIRPKMVQGSASPIGTVFQNQTTFSIQTSISVNRPTRNGTYIYFYFANGTLVQKYDCGWEPEVTYTGFTIVIRFPVAPWQPGAFYYVNMDSGVASGTEFCGPESAPITDPTFWVFNIWNPALSSTTTTTTTPFSTVTVTTKQTSTTSINTLLTTTGIVVTTTSPPTTTSTAPTTAPPTTAAPTTAAPTSPGSTTESTVAVLYPKDFVSNIHHHRTYVILCCNGTSSRQRRLGKNGPEVSCIGCGAIVMANIDGKEDQRFEIYHRAIELGCSFFDSGDVYGDSEDSLGNYFSKYPSQREKVFLATKFGLVHSSESKSYIARGDAQYVHEACEKSLKRLRVHSIDLYYVHCIDTSIPIEETIHAMKELIGLGKIKHIGLSNCSSETLQRAYAIHPISCVQIEYSPFSLNIEKDQRSLLQTCRRLGVAIVCYSPLSRGLLGGNIRCLDDLDKNDFRRHFPRFSPENLTENIRITDEFTKLCARKGCSLSQLTLAWILAQGEDFIPIPSTTKLAHLEENLLSTQIQFNQTELNDIRDICEKYQVVGEPCPKNMSHFLFSDSAPQ</sequence>
<evidence type="ECO:0000256" key="3">
    <source>
        <dbReference type="SAM" id="SignalP"/>
    </source>
</evidence>
<organism evidence="5 6">
    <name type="scientific">Adineta ricciae</name>
    <name type="common">Rotifer</name>
    <dbReference type="NCBI Taxonomy" id="249248"/>
    <lineage>
        <taxon>Eukaryota</taxon>
        <taxon>Metazoa</taxon>
        <taxon>Spiralia</taxon>
        <taxon>Gnathifera</taxon>
        <taxon>Rotifera</taxon>
        <taxon>Eurotatoria</taxon>
        <taxon>Bdelloidea</taxon>
        <taxon>Adinetida</taxon>
        <taxon>Adinetidae</taxon>
        <taxon>Adineta</taxon>
    </lineage>
</organism>
<dbReference type="SUPFAM" id="SSF51430">
    <property type="entry name" value="NAD(P)-linked oxidoreductase"/>
    <property type="match status" value="1"/>
</dbReference>
<feature type="signal peptide" evidence="3">
    <location>
        <begin position="1"/>
        <end position="18"/>
    </location>
</feature>
<comment type="caution">
    <text evidence="5">The sequence shown here is derived from an EMBL/GenBank/DDBJ whole genome shotgun (WGS) entry which is preliminary data.</text>
</comment>
<feature type="chain" id="PRO_5032276521" description="NADP-dependent oxidoreductase domain-containing protein" evidence="3">
    <location>
        <begin position="19"/>
        <end position="950"/>
    </location>
</feature>